<reference evidence="3 4" key="1">
    <citation type="journal article" date="2018" name="Mol. Biol. Evol.">
        <title>Broad Genomic Sampling Reveals a Smut Pathogenic Ancestry of the Fungal Clade Ustilaginomycotina.</title>
        <authorList>
            <person name="Kijpornyongpan T."/>
            <person name="Mondo S.J."/>
            <person name="Barry K."/>
            <person name="Sandor L."/>
            <person name="Lee J."/>
            <person name="Lipzen A."/>
            <person name="Pangilinan J."/>
            <person name="LaButti K."/>
            <person name="Hainaut M."/>
            <person name="Henrissat B."/>
            <person name="Grigoriev I.V."/>
            <person name="Spatafora J.W."/>
            <person name="Aime M.C."/>
        </authorList>
    </citation>
    <scope>NUCLEOTIDE SEQUENCE [LARGE SCALE GENOMIC DNA]</scope>
    <source>
        <strain evidence="3 4">MCA 4198</strain>
    </source>
</reference>
<dbReference type="GO" id="GO:0005829">
    <property type="term" value="C:cytosol"/>
    <property type="evidence" value="ECO:0007669"/>
    <property type="project" value="TreeGrafter"/>
</dbReference>
<dbReference type="PANTHER" id="PTHR11365:SF2">
    <property type="entry name" value="5-OXOPROLINASE"/>
    <property type="match status" value="1"/>
</dbReference>
<feature type="region of interest" description="Disordered" evidence="1">
    <location>
        <begin position="554"/>
        <end position="576"/>
    </location>
</feature>
<evidence type="ECO:0000313" key="3">
    <source>
        <dbReference type="EMBL" id="PWN92960.1"/>
    </source>
</evidence>
<proteinExistence type="predicted"/>
<protein>
    <submittedName>
        <fullName evidence="3">Hydantoinase B/oxoprolinase</fullName>
    </submittedName>
</protein>
<dbReference type="GO" id="GO:0017168">
    <property type="term" value="F:5-oxoprolinase (ATP-hydrolyzing) activity"/>
    <property type="evidence" value="ECO:0007669"/>
    <property type="project" value="TreeGrafter"/>
</dbReference>
<dbReference type="InParanoid" id="A0A316YTR2"/>
<evidence type="ECO:0000313" key="4">
    <source>
        <dbReference type="Proteomes" id="UP000245768"/>
    </source>
</evidence>
<dbReference type="InterPro" id="IPR045079">
    <property type="entry name" value="Oxoprolinase-like"/>
</dbReference>
<organism evidence="3 4">
    <name type="scientific">Acaromyces ingoldii</name>
    <dbReference type="NCBI Taxonomy" id="215250"/>
    <lineage>
        <taxon>Eukaryota</taxon>
        <taxon>Fungi</taxon>
        <taxon>Dikarya</taxon>
        <taxon>Basidiomycota</taxon>
        <taxon>Ustilaginomycotina</taxon>
        <taxon>Exobasidiomycetes</taxon>
        <taxon>Exobasidiales</taxon>
        <taxon>Cryptobasidiaceae</taxon>
        <taxon>Acaromyces</taxon>
    </lineage>
</organism>
<dbReference type="AlphaFoldDB" id="A0A316YTR2"/>
<feature type="domain" description="Hydantoinase B/oxoprolinase" evidence="2">
    <location>
        <begin position="14"/>
        <end position="563"/>
    </location>
</feature>
<dbReference type="PANTHER" id="PTHR11365">
    <property type="entry name" value="5-OXOPROLINASE RELATED"/>
    <property type="match status" value="1"/>
</dbReference>
<dbReference type="Pfam" id="PF02538">
    <property type="entry name" value="Hydantoinase_B"/>
    <property type="match status" value="1"/>
</dbReference>
<dbReference type="GO" id="GO:0006749">
    <property type="term" value="P:glutathione metabolic process"/>
    <property type="evidence" value="ECO:0007669"/>
    <property type="project" value="TreeGrafter"/>
</dbReference>
<gene>
    <name evidence="3" type="ORF">FA10DRAFT_226732</name>
</gene>
<sequence>MTNDEKSSKGEEADPILLSLFAARFMSVAEAMGRSLQHTSISTNIKERLDFSCALFSPDGSLVANAPHLPVHLGSMSFAVRYQIARLSGEAQEPDDDEQDRGINQGDVILANHPSAGGSHLPDMTCITPVFDDAGKNIIFFTASRGHHADIGGILPGSMPPTSKVIYEEGAQIKSFKLVRRGVYDRKGLLRHLCEEPAKYPGCSGTRCLRDVESDLQAQVAANQKGINLIHGLVAEWGLETVQAYMGHIRANAELAVRNLLKEVASRQGTNELWARDFMDDGSPIELRVTIDKDKGSAVFDFEGTGPEVYGNHNCPKSVVHSAIIYCLRAMVDLDIPLNQGCLNPIEVRIPKGCFLDPSDTAAVVGGNVLTSQRITDVVLKAFQACAASQGDCNNLTFGLGGTDEKGNHIEGFGYYETIAGGSGAGPSWQGTSGVHTHMTNTRITDPEIMERRYPVVLREFSLRDGSGGKGKYDGGRGVVRDIEFLSKEIQVSILSERRVFAPYGLNGGGDGQSGLNIWVKKDESGEAGAERRINLGGKTTVKFKRGDRIIVNTPGGGGWGTPEGDAKQQNDADKTHVHIDRRQGSLAEREAASLGA</sequence>
<evidence type="ECO:0000259" key="2">
    <source>
        <dbReference type="Pfam" id="PF02538"/>
    </source>
</evidence>
<dbReference type="STRING" id="215250.A0A316YTR2"/>
<dbReference type="EMBL" id="KZ819634">
    <property type="protein sequence ID" value="PWN92960.1"/>
    <property type="molecule type" value="Genomic_DNA"/>
</dbReference>
<feature type="compositionally biased region" description="Basic and acidic residues" evidence="1">
    <location>
        <begin position="565"/>
        <end position="576"/>
    </location>
</feature>
<dbReference type="RefSeq" id="XP_025380158.1">
    <property type="nucleotide sequence ID" value="XM_025518699.1"/>
</dbReference>
<accession>A0A316YTR2</accession>
<dbReference type="InterPro" id="IPR003692">
    <property type="entry name" value="Hydantoinase_B"/>
</dbReference>
<keyword evidence="4" id="KW-1185">Reference proteome</keyword>
<dbReference type="GeneID" id="37040615"/>
<dbReference type="OrthoDB" id="3643at2759"/>
<evidence type="ECO:0000256" key="1">
    <source>
        <dbReference type="SAM" id="MobiDB-lite"/>
    </source>
</evidence>
<dbReference type="Proteomes" id="UP000245768">
    <property type="component" value="Unassembled WGS sequence"/>
</dbReference>
<name>A0A316YTR2_9BASI</name>